<evidence type="ECO:0000313" key="1">
    <source>
        <dbReference type="EMBL" id="JAD71104.1"/>
    </source>
</evidence>
<reference evidence="1" key="1">
    <citation type="submission" date="2014-09" db="EMBL/GenBank/DDBJ databases">
        <authorList>
            <person name="Magalhaes I.L.F."/>
            <person name="Oliveira U."/>
            <person name="Santos F.R."/>
            <person name="Vidigal T.H.D.A."/>
            <person name="Brescovit A.D."/>
            <person name="Santos A.J."/>
        </authorList>
    </citation>
    <scope>NUCLEOTIDE SEQUENCE</scope>
    <source>
        <tissue evidence="1">Shoot tissue taken approximately 20 cm above the soil surface</tissue>
    </source>
</reference>
<sequence length="16" mass="1803">MPFSSPILRPFSLPTL</sequence>
<protein>
    <submittedName>
        <fullName evidence="1">Uncharacterized protein</fullName>
    </submittedName>
</protein>
<dbReference type="EMBL" id="GBRH01226791">
    <property type="protein sequence ID" value="JAD71104.1"/>
    <property type="molecule type" value="Transcribed_RNA"/>
</dbReference>
<organism evidence="1">
    <name type="scientific">Arundo donax</name>
    <name type="common">Giant reed</name>
    <name type="synonym">Donax arundinaceus</name>
    <dbReference type="NCBI Taxonomy" id="35708"/>
    <lineage>
        <taxon>Eukaryota</taxon>
        <taxon>Viridiplantae</taxon>
        <taxon>Streptophyta</taxon>
        <taxon>Embryophyta</taxon>
        <taxon>Tracheophyta</taxon>
        <taxon>Spermatophyta</taxon>
        <taxon>Magnoliopsida</taxon>
        <taxon>Liliopsida</taxon>
        <taxon>Poales</taxon>
        <taxon>Poaceae</taxon>
        <taxon>PACMAD clade</taxon>
        <taxon>Arundinoideae</taxon>
        <taxon>Arundineae</taxon>
        <taxon>Arundo</taxon>
    </lineage>
</organism>
<dbReference type="AlphaFoldDB" id="A0A0A9C4C9"/>
<proteinExistence type="predicted"/>
<accession>A0A0A9C4C9</accession>
<reference evidence="1" key="2">
    <citation type="journal article" date="2015" name="Data Brief">
        <title>Shoot transcriptome of the giant reed, Arundo donax.</title>
        <authorList>
            <person name="Barrero R.A."/>
            <person name="Guerrero F.D."/>
            <person name="Moolhuijzen P."/>
            <person name="Goolsby J.A."/>
            <person name="Tidwell J."/>
            <person name="Bellgard S.E."/>
            <person name="Bellgard M.I."/>
        </authorList>
    </citation>
    <scope>NUCLEOTIDE SEQUENCE</scope>
    <source>
        <tissue evidence="1">Shoot tissue taken approximately 20 cm above the soil surface</tissue>
    </source>
</reference>
<name>A0A0A9C4C9_ARUDO</name>